<dbReference type="GO" id="GO:0016020">
    <property type="term" value="C:membrane"/>
    <property type="evidence" value="ECO:0007669"/>
    <property type="project" value="UniProtKB-SubCell"/>
</dbReference>
<evidence type="ECO:0000256" key="2">
    <source>
        <dbReference type="ARBA" id="ARBA00022692"/>
    </source>
</evidence>
<feature type="domain" description="G-protein coupled receptors family 1 profile" evidence="6">
    <location>
        <begin position="22"/>
        <end position="218"/>
    </location>
</feature>
<dbReference type="OrthoDB" id="5841738at2759"/>
<dbReference type="PROSITE" id="PS50262">
    <property type="entry name" value="G_PROTEIN_RECEP_F1_2"/>
    <property type="match status" value="1"/>
</dbReference>
<dbReference type="SMART" id="SM01381">
    <property type="entry name" value="7TM_GPCR_Srsx"/>
    <property type="match status" value="1"/>
</dbReference>
<feature type="transmembrane region" description="Helical" evidence="5">
    <location>
        <begin position="373"/>
        <end position="394"/>
    </location>
</feature>
<accession>A0A8S1HDA0</accession>
<feature type="transmembrane region" description="Helical" evidence="5">
    <location>
        <begin position="589"/>
        <end position="610"/>
    </location>
</feature>
<feature type="transmembrane region" description="Helical" evidence="5">
    <location>
        <begin position="211"/>
        <end position="232"/>
    </location>
</feature>
<dbReference type="Proteomes" id="UP000835052">
    <property type="component" value="Unassembled WGS sequence"/>
</dbReference>
<dbReference type="InterPro" id="IPR017452">
    <property type="entry name" value="GPCR_Rhodpsn_7TM"/>
</dbReference>
<feature type="transmembrane region" description="Helical" evidence="5">
    <location>
        <begin position="165"/>
        <end position="190"/>
    </location>
</feature>
<dbReference type="GO" id="GO:0004930">
    <property type="term" value="F:G protein-coupled receptor activity"/>
    <property type="evidence" value="ECO:0007669"/>
    <property type="project" value="InterPro"/>
</dbReference>
<keyword evidence="4 5" id="KW-0472">Membrane</keyword>
<dbReference type="InterPro" id="IPR019425">
    <property type="entry name" value="7TM_GPCR_serpentine_rcpt_Srt"/>
</dbReference>
<feature type="transmembrane region" description="Helical" evidence="5">
    <location>
        <begin position="80"/>
        <end position="107"/>
    </location>
</feature>
<feature type="transmembrane region" description="Helical" evidence="5">
    <location>
        <begin position="119"/>
        <end position="136"/>
    </location>
</feature>
<keyword evidence="8" id="KW-1185">Reference proteome</keyword>
<evidence type="ECO:0000256" key="4">
    <source>
        <dbReference type="ARBA" id="ARBA00023136"/>
    </source>
</evidence>
<dbReference type="InterPro" id="IPR000276">
    <property type="entry name" value="GPCR_Rhodpsn"/>
</dbReference>
<evidence type="ECO:0000313" key="7">
    <source>
        <dbReference type="EMBL" id="CAD6193197.1"/>
    </source>
</evidence>
<keyword evidence="3 5" id="KW-1133">Transmembrane helix</keyword>
<evidence type="ECO:0000256" key="5">
    <source>
        <dbReference type="SAM" id="Phobius"/>
    </source>
</evidence>
<dbReference type="Pfam" id="PF10321">
    <property type="entry name" value="7TM_GPCR_Srt"/>
    <property type="match status" value="3"/>
</dbReference>
<feature type="transmembrane region" description="Helical" evidence="5">
    <location>
        <begin position="238"/>
        <end position="259"/>
    </location>
</feature>
<dbReference type="PANTHER" id="PTHR23021">
    <property type="entry name" value="SERPENTINE RECEPTOR, CLASS T"/>
    <property type="match status" value="1"/>
</dbReference>
<comment type="subcellular location">
    <subcellularLocation>
        <location evidence="1">Membrane</location>
    </subcellularLocation>
</comment>
<dbReference type="EMBL" id="CAJGYM010000033">
    <property type="protein sequence ID" value="CAD6193197.1"/>
    <property type="molecule type" value="Genomic_DNA"/>
</dbReference>
<evidence type="ECO:0000259" key="6">
    <source>
        <dbReference type="PROSITE" id="PS50262"/>
    </source>
</evidence>
<proteinExistence type="predicted"/>
<dbReference type="Gene3D" id="1.20.1070.10">
    <property type="entry name" value="Rhodopsin 7-helix transmembrane proteins"/>
    <property type="match status" value="2"/>
</dbReference>
<feature type="transmembrane region" description="Helical" evidence="5">
    <location>
        <begin position="631"/>
        <end position="650"/>
    </location>
</feature>
<sequence>MVDGRSVFAVELFILNFIGNFGNLHVLYLTIKRPELRGKSGLLQCILSTSHAICLISQLPNATLYLLGVKLIRHHCFRMIIPYIFFINFQCVMMLMMLLDIVFLLIAPLKYKQMSTRKFLATMLVLPVLCGLYFLVRGATTSDGEEVHFCTPPTGALTKSVSIEWLATMLATNTVIVIVYCITFALLHYIGKKKMLEKDMSRVARRLKVLLIVYIFSWYLSVLGANFLRFLFVGETLAFLQINMGIFVEVCYSQSFYTIMWRSKEYRRAFCDLYPRIFNYSSRSKSLMTVPLSKSSISRKKSQQAAGRIANSAAYFVILYAMKTPELMKNNSLRIMFIIGCYDAISLLENAFYPGYQCIVGGVFCTHPLSSLFMGNFALTMWFAASTTCAYLALGRYGDITGNRYIAVLFENKNRVTMGLVFILIYAIVGVGMTDTMMFNTVYMAYLFNPMNGKVTIQSLLTSSLYDLSAMAYTYINYFVVPDWVIVVCHLGYQLSSGVPCFIYICMNKTIRKNIIKMISGDAAKTSKVAYAIILYAMKTPELMKNSSLKIMFIIGVYDAISILENSFYPGYLCIAGGVYCTHPLTSLFFGKSALTMWFVASTTCAYLALGRYGDITGNEYISKLFETKTRVNICLVLIWVYAVVGVFVTDTMMFSTNLLAYIFNPGNGKADEYDFYNAIQIFQNMFVLAVITTLHLIICLRIRRDVQMWNQNSSFQRSVTIQSLLTSSIYDITALGYTFINYFEVPSWVIFTAHIGYQLSSGAPCFIYICMNKTIRRNIVKMISSDVQKVSHINSVSTNHQN</sequence>
<gene>
    <name evidence="7" type="ORF">CAUJ_LOCUS9116</name>
</gene>
<evidence type="ECO:0000256" key="1">
    <source>
        <dbReference type="ARBA" id="ARBA00004370"/>
    </source>
</evidence>
<keyword evidence="2 5" id="KW-0812">Transmembrane</keyword>
<feature type="transmembrane region" description="Helical" evidence="5">
    <location>
        <begin position="682"/>
        <end position="703"/>
    </location>
</feature>
<organism evidence="7 8">
    <name type="scientific">Caenorhabditis auriculariae</name>
    <dbReference type="NCBI Taxonomy" id="2777116"/>
    <lineage>
        <taxon>Eukaryota</taxon>
        <taxon>Metazoa</taxon>
        <taxon>Ecdysozoa</taxon>
        <taxon>Nematoda</taxon>
        <taxon>Chromadorea</taxon>
        <taxon>Rhabditida</taxon>
        <taxon>Rhabditina</taxon>
        <taxon>Rhabditomorpha</taxon>
        <taxon>Rhabditoidea</taxon>
        <taxon>Rhabditidae</taxon>
        <taxon>Peloderinae</taxon>
        <taxon>Caenorhabditis</taxon>
    </lineage>
</organism>
<feature type="transmembrane region" description="Helical" evidence="5">
    <location>
        <begin position="6"/>
        <end position="29"/>
    </location>
</feature>
<dbReference type="InterPro" id="IPR019424">
    <property type="entry name" value="7TM_GPCR_Srsx"/>
</dbReference>
<protein>
    <recommendedName>
        <fullName evidence="6">G-protein coupled receptors family 1 profile domain-containing protein</fullName>
    </recommendedName>
</protein>
<dbReference type="Pfam" id="PF10320">
    <property type="entry name" value="7TM_GPCR_Srsx"/>
    <property type="match status" value="1"/>
</dbReference>
<reference evidence="7" key="1">
    <citation type="submission" date="2020-10" db="EMBL/GenBank/DDBJ databases">
        <authorList>
            <person name="Kikuchi T."/>
        </authorList>
    </citation>
    <scope>NUCLEOTIDE SEQUENCE</scope>
    <source>
        <strain evidence="7">NKZ352</strain>
    </source>
</reference>
<feature type="transmembrane region" description="Helical" evidence="5">
    <location>
        <begin position="332"/>
        <end position="353"/>
    </location>
</feature>
<feature type="transmembrane region" description="Helical" evidence="5">
    <location>
        <begin position="415"/>
        <end position="434"/>
    </location>
</feature>
<comment type="caution">
    <text evidence="7">The sequence shown here is derived from an EMBL/GenBank/DDBJ whole genome shotgun (WGS) entry which is preliminary data.</text>
</comment>
<dbReference type="AlphaFoldDB" id="A0A8S1HDA0"/>
<name>A0A8S1HDA0_9PELO</name>
<evidence type="ECO:0000313" key="8">
    <source>
        <dbReference type="Proteomes" id="UP000835052"/>
    </source>
</evidence>
<feature type="transmembrane region" description="Helical" evidence="5">
    <location>
        <begin position="724"/>
        <end position="743"/>
    </location>
</feature>
<feature type="transmembrane region" description="Helical" evidence="5">
    <location>
        <begin position="749"/>
        <end position="772"/>
    </location>
</feature>
<evidence type="ECO:0000256" key="3">
    <source>
        <dbReference type="ARBA" id="ARBA00022989"/>
    </source>
</evidence>
<dbReference type="SUPFAM" id="SSF81321">
    <property type="entry name" value="Family A G protein-coupled receptor-like"/>
    <property type="match status" value="2"/>
</dbReference>
<dbReference type="PANTHER" id="PTHR23021:SF28">
    <property type="entry name" value="SERPENTINE RECEPTOR, CLASS T-RELATED"/>
    <property type="match status" value="1"/>
</dbReference>
<feature type="transmembrane region" description="Helical" evidence="5">
    <location>
        <begin position="484"/>
        <end position="507"/>
    </location>
</feature>